<dbReference type="SUPFAM" id="SSF51294">
    <property type="entry name" value="Hedgehog/intein (Hint) domain"/>
    <property type="match status" value="1"/>
</dbReference>
<evidence type="ECO:0000313" key="2">
    <source>
        <dbReference type="EMBL" id="EAY23862.1"/>
    </source>
</evidence>
<feature type="domain" description="Hint" evidence="1">
    <location>
        <begin position="422"/>
        <end position="515"/>
    </location>
</feature>
<dbReference type="EMBL" id="AAWS01000105">
    <property type="protein sequence ID" value="EAY23862.1"/>
    <property type="molecule type" value="Genomic_DNA"/>
</dbReference>
<dbReference type="NCBIfam" id="TIGR01443">
    <property type="entry name" value="intein_Cterm"/>
    <property type="match status" value="1"/>
</dbReference>
<dbReference type="SMART" id="SM00306">
    <property type="entry name" value="HintN"/>
    <property type="match status" value="1"/>
</dbReference>
<dbReference type="Pfam" id="PF07591">
    <property type="entry name" value="PT-HINT"/>
    <property type="match status" value="1"/>
</dbReference>
<protein>
    <submittedName>
        <fullName evidence="2">Intein C-terminal splicing region domain protein</fullName>
    </submittedName>
</protein>
<evidence type="ECO:0000313" key="3">
    <source>
        <dbReference type="Proteomes" id="UP000004095"/>
    </source>
</evidence>
<name>A2A0H7_MICM2</name>
<dbReference type="Gene3D" id="2.170.16.10">
    <property type="entry name" value="Hedgehog/Intein (Hint) domain"/>
    <property type="match status" value="1"/>
</dbReference>
<dbReference type="InterPro" id="IPR036844">
    <property type="entry name" value="Hint_dom_sf"/>
</dbReference>
<evidence type="ECO:0000259" key="1">
    <source>
        <dbReference type="SMART" id="SM00306"/>
    </source>
</evidence>
<dbReference type="Proteomes" id="UP000004095">
    <property type="component" value="Unassembled WGS sequence"/>
</dbReference>
<accession>A2A0H7</accession>
<gene>
    <name evidence="2" type="ORF">M23134_01298</name>
</gene>
<reference evidence="2 3" key="1">
    <citation type="submission" date="2007-01" db="EMBL/GenBank/DDBJ databases">
        <authorList>
            <person name="Haygood M."/>
            <person name="Podell S."/>
            <person name="Anderson C."/>
            <person name="Hopkinson B."/>
            <person name="Roe K."/>
            <person name="Barbeau K."/>
            <person name="Gaasterland T."/>
            <person name="Ferriera S."/>
            <person name="Johnson J."/>
            <person name="Kravitz S."/>
            <person name="Beeson K."/>
            <person name="Sutton G."/>
            <person name="Rogers Y.-H."/>
            <person name="Friedman R."/>
            <person name="Frazier M."/>
            <person name="Venter J.C."/>
        </authorList>
    </citation>
    <scope>NUCLEOTIDE SEQUENCE [LARGE SCALE GENOMIC DNA]</scope>
    <source>
        <strain evidence="2 3">ATCC 23134</strain>
    </source>
</reference>
<dbReference type="eggNOG" id="COG3209">
    <property type="taxonomic scope" value="Bacteria"/>
</dbReference>
<dbReference type="InterPro" id="IPR003587">
    <property type="entry name" value="Hint_dom_N"/>
</dbReference>
<dbReference type="RefSeq" id="WP_002706076.1">
    <property type="nucleotide sequence ID" value="NZ_AAWS01000105.1"/>
</dbReference>
<comment type="caution">
    <text evidence="2">The sequence shown here is derived from an EMBL/GenBank/DDBJ whole genome shotgun (WGS) entry which is preliminary data.</text>
</comment>
<organism evidence="2 3">
    <name type="scientific">Microscilla marina ATCC 23134</name>
    <dbReference type="NCBI Taxonomy" id="313606"/>
    <lineage>
        <taxon>Bacteria</taxon>
        <taxon>Pseudomonadati</taxon>
        <taxon>Bacteroidota</taxon>
        <taxon>Cytophagia</taxon>
        <taxon>Cytophagales</taxon>
        <taxon>Microscillaceae</taxon>
        <taxon>Microscilla</taxon>
    </lineage>
</organism>
<sequence>MLIISSRKYSRVIKRTELKRKYATLPGKIRGAYSGKMYTVWATKTKKIPQGYNRYSKDYTGKSPKYQYSIQDLIVRHQYIANNHTILSPNIIKAEKAGKAFPLSSPEVKEQYKALFGTNSAIFAWAKYAAGSAGAVKDEFCFYLRGFADAVTSLIDSIEIKPHYWNPLCVKTKVGDCKACQYAYAPAFKNMFGMIEDQRLRTKLQEDFAFFAGVYNGMLGQLKGFTQMISLISGYFSDPKIRNQMAQAMNKLRKKGVWKLVKEEYSKATCNNFVTNYTQGKVLVDLLSIYVGAPKTINGFIEFTGKQLDNLTTKIAPTLTKLNLVTKKLSNKAIKLVKESGVFKIKKADKTLAQLNPEGKLEVTRALRTQPAGDLAALRARGEATQPIAARLPDGTEMNIVIYKQRTNAGEELVHCQPNGKRTCFVAGTLILTNKDHKKIEDIRVGDWVWSYNEKTGKQELKRVTKVFVRQTQKLINLYFGNEIIQTTLEHPFRHQGKWVKANALKAGDRLQLYQSSAQLALDSLARQDTSVTVYNFTVASNHNYFVGKQGVLVHNANGYDDLLARTNSQPLKDKINALGNDKAKFLDDFKDVDAVLAKFEAKPELVEAWKVLYKADPKDAARLGKNGELDDVHKYLIYSNKSPSNIAIEIQAMGAYNKWLSNVKQFIKPFIHIDAKNYKSFLQETAKAVTNSKCRDNCSVVSISIALKLQGKPILDKSKFLESFVGKGGEHGLNRLEDYLKKIPSDKSDMTRPFLNGFPHRAQIASSYKPLPLNNRVFVTKLLEDSPNGSSFVFSTYKGTQYSGHGQGYKGHTFNVIKDKDGVIKYLDGQIESNLQLGVGMAELLEKMRIHGRENLSSWYIFDASQITVK</sequence>
<dbReference type="GO" id="GO:0016539">
    <property type="term" value="P:intein-mediated protein splicing"/>
    <property type="evidence" value="ECO:0007669"/>
    <property type="project" value="InterPro"/>
</dbReference>
<dbReference type="InterPro" id="IPR030934">
    <property type="entry name" value="Intein_C"/>
</dbReference>
<dbReference type="PROSITE" id="PS50818">
    <property type="entry name" value="INTEIN_C_TER"/>
    <property type="match status" value="1"/>
</dbReference>
<proteinExistence type="predicted"/>
<dbReference type="PROSITE" id="PS50817">
    <property type="entry name" value="INTEIN_N_TER"/>
    <property type="match status" value="1"/>
</dbReference>
<dbReference type="AlphaFoldDB" id="A2A0H7"/>
<dbReference type="InterPro" id="IPR006141">
    <property type="entry name" value="Intein_N"/>
</dbReference>
<keyword evidence="3" id="KW-1185">Reference proteome</keyword>
<dbReference type="CDD" id="cd00081">
    <property type="entry name" value="Hint"/>
    <property type="match status" value="1"/>
</dbReference>